<dbReference type="Proteomes" id="UP000016934">
    <property type="component" value="Unassembled WGS sequence"/>
</dbReference>
<dbReference type="RefSeq" id="XP_007704783.1">
    <property type="nucleotide sequence ID" value="XM_007706593.1"/>
</dbReference>
<dbReference type="GeneID" id="19135290"/>
<accession>M2RXN1</accession>
<organism evidence="1 2">
    <name type="scientific">Cochliobolus sativus (strain ND90Pr / ATCC 201652)</name>
    <name type="common">Common root rot and spot blotch fungus</name>
    <name type="synonym">Bipolaris sorokiniana</name>
    <dbReference type="NCBI Taxonomy" id="665912"/>
    <lineage>
        <taxon>Eukaryota</taxon>
        <taxon>Fungi</taxon>
        <taxon>Dikarya</taxon>
        <taxon>Ascomycota</taxon>
        <taxon>Pezizomycotina</taxon>
        <taxon>Dothideomycetes</taxon>
        <taxon>Pleosporomycetidae</taxon>
        <taxon>Pleosporales</taxon>
        <taxon>Pleosporineae</taxon>
        <taxon>Pleosporaceae</taxon>
        <taxon>Bipolaris</taxon>
    </lineage>
</organism>
<keyword evidence="2" id="KW-1185">Reference proteome</keyword>
<protein>
    <submittedName>
        <fullName evidence="1">Uncharacterized protein</fullName>
    </submittedName>
</protein>
<name>M2RXN1_COCSN</name>
<reference evidence="1 2" key="1">
    <citation type="journal article" date="2012" name="PLoS Pathog.">
        <title>Diverse lifestyles and strategies of plant pathogenesis encoded in the genomes of eighteen Dothideomycetes fungi.</title>
        <authorList>
            <person name="Ohm R.A."/>
            <person name="Feau N."/>
            <person name="Henrissat B."/>
            <person name="Schoch C.L."/>
            <person name="Horwitz B.A."/>
            <person name="Barry K.W."/>
            <person name="Condon B.J."/>
            <person name="Copeland A.C."/>
            <person name="Dhillon B."/>
            <person name="Glaser F."/>
            <person name="Hesse C.N."/>
            <person name="Kosti I."/>
            <person name="LaButti K."/>
            <person name="Lindquist E.A."/>
            <person name="Lucas S."/>
            <person name="Salamov A.A."/>
            <person name="Bradshaw R.E."/>
            <person name="Ciuffetti L."/>
            <person name="Hamelin R.C."/>
            <person name="Kema G.H.J."/>
            <person name="Lawrence C."/>
            <person name="Scott J.A."/>
            <person name="Spatafora J.W."/>
            <person name="Turgeon B.G."/>
            <person name="de Wit P.J.G.M."/>
            <person name="Zhong S."/>
            <person name="Goodwin S.B."/>
            <person name="Grigoriev I.V."/>
        </authorList>
    </citation>
    <scope>NUCLEOTIDE SEQUENCE [LARGE SCALE GENOMIC DNA]</scope>
    <source>
        <strain evidence="2">ND90Pr / ATCC 201652</strain>
    </source>
</reference>
<evidence type="ECO:0000313" key="1">
    <source>
        <dbReference type="EMBL" id="EMD59818.1"/>
    </source>
</evidence>
<gene>
    <name evidence="1" type="ORF">COCSADRAFT_254555</name>
</gene>
<proteinExistence type="predicted"/>
<dbReference type="AlphaFoldDB" id="M2RXN1"/>
<dbReference type="HOGENOM" id="CLU_1906559_0_0_1"/>
<evidence type="ECO:0000313" key="2">
    <source>
        <dbReference type="Proteomes" id="UP000016934"/>
    </source>
</evidence>
<dbReference type="EMBL" id="KB445652">
    <property type="protein sequence ID" value="EMD59818.1"/>
    <property type="molecule type" value="Genomic_DNA"/>
</dbReference>
<sequence length="133" mass="14855">MKKALNGRREKWGGAHTQVNHSLSLSLSLFSLSLLLIRSDHHRSLSSGTHLPPELRKCQVFFFFGQLCNYDQVVICRLTETDDAKRATLGPGPRGNYPISLLPTSGKTNDGPFCKRWNGNWVKSEPNLGKSSM</sequence>
<reference evidence="2" key="2">
    <citation type="journal article" date="2013" name="PLoS Genet.">
        <title>Comparative genome structure, secondary metabolite, and effector coding capacity across Cochliobolus pathogens.</title>
        <authorList>
            <person name="Condon B.J."/>
            <person name="Leng Y."/>
            <person name="Wu D."/>
            <person name="Bushley K.E."/>
            <person name="Ohm R.A."/>
            <person name="Otillar R."/>
            <person name="Martin J."/>
            <person name="Schackwitz W."/>
            <person name="Grimwood J."/>
            <person name="MohdZainudin N."/>
            <person name="Xue C."/>
            <person name="Wang R."/>
            <person name="Manning V.A."/>
            <person name="Dhillon B."/>
            <person name="Tu Z.J."/>
            <person name="Steffenson B.J."/>
            <person name="Salamov A."/>
            <person name="Sun H."/>
            <person name="Lowry S."/>
            <person name="LaButti K."/>
            <person name="Han J."/>
            <person name="Copeland A."/>
            <person name="Lindquist E."/>
            <person name="Barry K."/>
            <person name="Schmutz J."/>
            <person name="Baker S.E."/>
            <person name="Ciuffetti L.M."/>
            <person name="Grigoriev I.V."/>
            <person name="Zhong S."/>
            <person name="Turgeon B.G."/>
        </authorList>
    </citation>
    <scope>NUCLEOTIDE SEQUENCE [LARGE SCALE GENOMIC DNA]</scope>
    <source>
        <strain evidence="2">ND90Pr / ATCC 201652</strain>
    </source>
</reference>
<dbReference type="KEGG" id="bsc:COCSADRAFT_254555"/>